<dbReference type="EMBL" id="HBUE01134337">
    <property type="protein sequence ID" value="CAG6498000.1"/>
    <property type="molecule type" value="Transcribed_RNA"/>
</dbReference>
<reference evidence="1" key="1">
    <citation type="submission" date="2021-05" db="EMBL/GenBank/DDBJ databases">
        <authorList>
            <person name="Alioto T."/>
            <person name="Alioto T."/>
            <person name="Gomez Garrido J."/>
        </authorList>
    </citation>
    <scope>NUCLEOTIDE SEQUENCE</scope>
</reference>
<proteinExistence type="predicted"/>
<name>A0A8D8G845_CULPI</name>
<sequence length="140" mass="16373">MFLFLKESLNSFDTLLNCSKLGASTLELHRSLLLLADVLRRRRLVELLLAKLAHDRGLVNALVLLQMFHRTERLFTLRTLEEIGDVERRRQNLDAQPFAAFGRRRRHRSVLLAGLAATACRRFRQSTPRRNRRREVALEQ</sequence>
<evidence type="ECO:0000313" key="1">
    <source>
        <dbReference type="EMBL" id="CAG6498000.1"/>
    </source>
</evidence>
<accession>A0A8D8G845</accession>
<dbReference type="AlphaFoldDB" id="A0A8D8G845"/>
<protein>
    <submittedName>
        <fullName evidence="1">(northern house mosquito) hypothetical protein</fullName>
    </submittedName>
</protein>
<organism evidence="1">
    <name type="scientific">Culex pipiens</name>
    <name type="common">House mosquito</name>
    <dbReference type="NCBI Taxonomy" id="7175"/>
    <lineage>
        <taxon>Eukaryota</taxon>
        <taxon>Metazoa</taxon>
        <taxon>Ecdysozoa</taxon>
        <taxon>Arthropoda</taxon>
        <taxon>Hexapoda</taxon>
        <taxon>Insecta</taxon>
        <taxon>Pterygota</taxon>
        <taxon>Neoptera</taxon>
        <taxon>Endopterygota</taxon>
        <taxon>Diptera</taxon>
        <taxon>Nematocera</taxon>
        <taxon>Culicoidea</taxon>
        <taxon>Culicidae</taxon>
        <taxon>Culicinae</taxon>
        <taxon>Culicini</taxon>
        <taxon>Culex</taxon>
        <taxon>Culex</taxon>
    </lineage>
</organism>